<comment type="caution">
    <text evidence="1">The sequence shown here is derived from an EMBL/GenBank/DDBJ whole genome shotgun (WGS) entry which is preliminary data.</text>
</comment>
<reference evidence="1 2" key="1">
    <citation type="journal article" date="2015" name="Parasit. Vectors">
        <title>Draft genome of the scabies mite.</title>
        <authorList>
            <person name="Rider S.D.Jr."/>
            <person name="Morgan M.S."/>
            <person name="Arlian L.G."/>
        </authorList>
    </citation>
    <scope>NUCLEOTIDE SEQUENCE [LARGE SCALE GENOMIC DNA]</scope>
    <source>
        <strain evidence="1">Arlian Lab</strain>
    </source>
</reference>
<dbReference type="Proteomes" id="UP000616769">
    <property type="component" value="Unassembled WGS sequence"/>
</dbReference>
<dbReference type="EMBL" id="JXLN01012003">
    <property type="protein sequence ID" value="KPM07911.1"/>
    <property type="molecule type" value="Genomic_DNA"/>
</dbReference>
<proteinExistence type="predicted"/>
<gene>
    <name evidence="1" type="ORF">QR98_0064230</name>
</gene>
<dbReference type="AlphaFoldDB" id="A0A132AA94"/>
<protein>
    <submittedName>
        <fullName evidence="1">Uncharacterized protein</fullName>
    </submittedName>
</protein>
<evidence type="ECO:0000313" key="2">
    <source>
        <dbReference type="Proteomes" id="UP000616769"/>
    </source>
</evidence>
<dbReference type="VEuPathDB" id="VectorBase:SSCA009729"/>
<name>A0A132AA94_SARSC</name>
<accession>A0A132AA94</accession>
<sequence>MKMMMLVVVVVVVLVMNICSRIQVTD</sequence>
<evidence type="ECO:0000313" key="1">
    <source>
        <dbReference type="EMBL" id="KPM07911.1"/>
    </source>
</evidence>
<organism evidence="1 2">
    <name type="scientific">Sarcoptes scabiei</name>
    <name type="common">Itch mite</name>
    <name type="synonym">Acarus scabiei</name>
    <dbReference type="NCBI Taxonomy" id="52283"/>
    <lineage>
        <taxon>Eukaryota</taxon>
        <taxon>Metazoa</taxon>
        <taxon>Ecdysozoa</taxon>
        <taxon>Arthropoda</taxon>
        <taxon>Chelicerata</taxon>
        <taxon>Arachnida</taxon>
        <taxon>Acari</taxon>
        <taxon>Acariformes</taxon>
        <taxon>Sarcoptiformes</taxon>
        <taxon>Astigmata</taxon>
        <taxon>Psoroptidia</taxon>
        <taxon>Sarcoptoidea</taxon>
        <taxon>Sarcoptidae</taxon>
        <taxon>Sarcoptinae</taxon>
        <taxon>Sarcoptes</taxon>
    </lineage>
</organism>